<reference evidence="2" key="1">
    <citation type="submission" date="2022-05" db="EMBL/GenBank/DDBJ databases">
        <title>The Musa troglodytarum L. genome provides insights into the mechanism of non-climacteric behaviour and enrichment of carotenoids.</title>
        <authorList>
            <person name="Wang J."/>
        </authorList>
    </citation>
    <scope>NUCLEOTIDE SEQUENCE</scope>
    <source>
        <tissue evidence="2">Leaf</tissue>
    </source>
</reference>
<name>A0A9E7KX26_9LILI</name>
<dbReference type="OrthoDB" id="743368at2759"/>
<accession>A0A9E7KX26</accession>
<sequence>MDFQSSSGYSVSSNIDMWGWQEEGYCLPRDSQLGLPQCLWDDNNQKDESLLSTLGDQTPIKYCRDLGLDVMHTADKAKKVVEEGQEASRGKRRRILQFTSDADGTTAANEQLSAPVTISKFQEDSMVVDGCPKDLHYNPICSSDDVLLFSNEVLDQSSDEWLEYFNDSEMFCSSSEISSSKNDHAKSIAQVNGSGQYRTYFCNVEPDTQTNHMLEMPKAGTPKISKDSCINSPTKLTTFVAYPFTLIKPCQLQGHLTLNDINQRIHAPPSSRSRDKKDDKPSFVNPTKLTTTSVAYPFTLVRPCQVQGHLTLKDINQRIHAQSPSRSRNKKGE</sequence>
<evidence type="ECO:0000313" key="2">
    <source>
        <dbReference type="EMBL" id="URE30229.1"/>
    </source>
</evidence>
<dbReference type="InterPro" id="IPR039933">
    <property type="entry name" value="XRI1"/>
</dbReference>
<evidence type="ECO:0000313" key="3">
    <source>
        <dbReference type="Proteomes" id="UP001055439"/>
    </source>
</evidence>
<organism evidence="2 3">
    <name type="scientific">Musa troglodytarum</name>
    <name type="common">fe'i banana</name>
    <dbReference type="NCBI Taxonomy" id="320322"/>
    <lineage>
        <taxon>Eukaryota</taxon>
        <taxon>Viridiplantae</taxon>
        <taxon>Streptophyta</taxon>
        <taxon>Embryophyta</taxon>
        <taxon>Tracheophyta</taxon>
        <taxon>Spermatophyta</taxon>
        <taxon>Magnoliopsida</taxon>
        <taxon>Liliopsida</taxon>
        <taxon>Zingiberales</taxon>
        <taxon>Musaceae</taxon>
        <taxon>Musa</taxon>
    </lineage>
</organism>
<dbReference type="GO" id="GO:0007143">
    <property type="term" value="P:female meiotic nuclear division"/>
    <property type="evidence" value="ECO:0007669"/>
    <property type="project" value="InterPro"/>
</dbReference>
<feature type="compositionally biased region" description="Basic and acidic residues" evidence="1">
    <location>
        <begin position="272"/>
        <end position="281"/>
    </location>
</feature>
<dbReference type="Proteomes" id="UP001055439">
    <property type="component" value="Chromosome 8"/>
</dbReference>
<keyword evidence="3" id="KW-1185">Reference proteome</keyword>
<dbReference type="PANTHER" id="PTHR33385:SF4">
    <property type="entry name" value="PROTEIN XRI1"/>
    <property type="match status" value="1"/>
</dbReference>
<dbReference type="AlphaFoldDB" id="A0A9E7KX26"/>
<dbReference type="GO" id="GO:0007140">
    <property type="term" value="P:male meiotic nuclear division"/>
    <property type="evidence" value="ECO:0007669"/>
    <property type="project" value="InterPro"/>
</dbReference>
<dbReference type="PANTHER" id="PTHR33385">
    <property type="entry name" value="PROTEIN XRI1"/>
    <property type="match status" value="1"/>
</dbReference>
<protein>
    <submittedName>
        <fullName evidence="2">Uncharacterized protein</fullName>
    </submittedName>
</protein>
<proteinExistence type="predicted"/>
<feature type="region of interest" description="Disordered" evidence="1">
    <location>
        <begin position="265"/>
        <end position="286"/>
    </location>
</feature>
<dbReference type="EMBL" id="CP097510">
    <property type="protein sequence ID" value="URE30229.1"/>
    <property type="molecule type" value="Genomic_DNA"/>
</dbReference>
<evidence type="ECO:0000256" key="1">
    <source>
        <dbReference type="SAM" id="MobiDB-lite"/>
    </source>
</evidence>
<gene>
    <name evidence="2" type="ORF">MUK42_06269</name>
</gene>